<feature type="signal peptide" evidence="11">
    <location>
        <begin position="1"/>
        <end position="20"/>
    </location>
</feature>
<dbReference type="PANTHER" id="PTHR11271">
    <property type="entry name" value="GUANINE DEAMINASE"/>
    <property type="match status" value="1"/>
</dbReference>
<keyword evidence="18" id="KW-1185">Reference proteome</keyword>
<evidence type="ECO:0000256" key="12">
    <source>
        <dbReference type="SAM" id="MobiDB-lite"/>
    </source>
</evidence>
<dbReference type="SUPFAM" id="SSF51556">
    <property type="entry name" value="Metallo-dependent hydrolases"/>
    <property type="match status" value="1"/>
</dbReference>
<evidence type="ECO:0000256" key="5">
    <source>
        <dbReference type="ARBA" id="ARBA00022729"/>
    </source>
</evidence>
<dbReference type="SUPFAM" id="SSF56300">
    <property type="entry name" value="Metallo-dependent phosphatases"/>
    <property type="match status" value="1"/>
</dbReference>
<feature type="region of interest" description="Disordered" evidence="12">
    <location>
        <begin position="710"/>
        <end position="730"/>
    </location>
</feature>
<dbReference type="InterPro" id="IPR008963">
    <property type="entry name" value="Purple_acid_Pase-like_N"/>
</dbReference>
<dbReference type="GO" id="GO:0005829">
    <property type="term" value="C:cytosol"/>
    <property type="evidence" value="ECO:0007669"/>
    <property type="project" value="TreeGrafter"/>
</dbReference>
<keyword evidence="8" id="KW-0325">Glycoprotein</keyword>
<evidence type="ECO:0000256" key="6">
    <source>
        <dbReference type="ARBA" id="ARBA00022801"/>
    </source>
</evidence>
<dbReference type="GO" id="GO:0046098">
    <property type="term" value="P:guanine metabolic process"/>
    <property type="evidence" value="ECO:0007669"/>
    <property type="project" value="TreeGrafter"/>
</dbReference>
<dbReference type="InterPro" id="IPR015914">
    <property type="entry name" value="PAPs_N"/>
</dbReference>
<dbReference type="SUPFAM" id="SSF51338">
    <property type="entry name" value="Composite domain of metallo-dependent hydrolases"/>
    <property type="match status" value="1"/>
</dbReference>
<dbReference type="Pfam" id="PF14008">
    <property type="entry name" value="Metallophos_C"/>
    <property type="match status" value="1"/>
</dbReference>
<name>A0A8H4M3D6_9EURO</name>
<dbReference type="InterPro" id="IPR004843">
    <property type="entry name" value="Calcineurin-like_PHP"/>
</dbReference>
<feature type="domain" description="Amidohydrolase-related" evidence="14">
    <location>
        <begin position="671"/>
        <end position="1096"/>
    </location>
</feature>
<keyword evidence="6 11" id="KW-0378">Hydrolase</keyword>
<dbReference type="InterPro" id="IPR051607">
    <property type="entry name" value="Metallo-dep_hydrolases"/>
</dbReference>
<evidence type="ECO:0000256" key="2">
    <source>
        <dbReference type="ARBA" id="ARBA00004984"/>
    </source>
</evidence>
<dbReference type="SUPFAM" id="SSF49363">
    <property type="entry name" value="Purple acid phosphatase, N-terminal domain"/>
    <property type="match status" value="1"/>
</dbReference>
<dbReference type="InterPro" id="IPR041792">
    <property type="entry name" value="MPP_PAP"/>
</dbReference>
<comment type="cofactor">
    <cofactor evidence="1">
        <name>Zn(2+)</name>
        <dbReference type="ChEBI" id="CHEBI:29105"/>
    </cofactor>
</comment>
<evidence type="ECO:0000259" key="16">
    <source>
        <dbReference type="Pfam" id="PF16656"/>
    </source>
</evidence>
<gene>
    <name evidence="17" type="ORF">CNMCM6805_002595</name>
</gene>
<keyword evidence="5 11" id="KW-0732">Signal</keyword>
<dbReference type="InterPro" id="IPR032466">
    <property type="entry name" value="Metal_Hydrolase"/>
</dbReference>
<organism evidence="17 18">
    <name type="scientific">Aspergillus fumigatiaffinis</name>
    <dbReference type="NCBI Taxonomy" id="340414"/>
    <lineage>
        <taxon>Eukaryota</taxon>
        <taxon>Fungi</taxon>
        <taxon>Dikarya</taxon>
        <taxon>Ascomycota</taxon>
        <taxon>Pezizomycotina</taxon>
        <taxon>Eurotiomycetes</taxon>
        <taxon>Eurotiomycetidae</taxon>
        <taxon>Eurotiales</taxon>
        <taxon>Aspergillaceae</taxon>
        <taxon>Aspergillus</taxon>
        <taxon>Aspergillus subgen. Fumigati</taxon>
    </lineage>
</organism>
<comment type="catalytic activity">
    <reaction evidence="11">
        <text>a phosphate monoester + H2O = an alcohol + phosphate</text>
        <dbReference type="Rhea" id="RHEA:15017"/>
        <dbReference type="ChEBI" id="CHEBI:15377"/>
        <dbReference type="ChEBI" id="CHEBI:30879"/>
        <dbReference type="ChEBI" id="CHEBI:43474"/>
        <dbReference type="ChEBI" id="CHEBI:67140"/>
        <dbReference type="EC" id="3.1.3.2"/>
    </reaction>
</comment>
<evidence type="ECO:0000256" key="1">
    <source>
        <dbReference type="ARBA" id="ARBA00001947"/>
    </source>
</evidence>
<dbReference type="InterPro" id="IPR029052">
    <property type="entry name" value="Metallo-depent_PP-like"/>
</dbReference>
<accession>A0A8H4M3D6</accession>
<dbReference type="Pfam" id="PF00149">
    <property type="entry name" value="Metallophos"/>
    <property type="match status" value="1"/>
</dbReference>
<reference evidence="17" key="1">
    <citation type="journal article" date="2020" name="bioRxiv">
        <title>Genomic and phenotypic heterogeneity of clinical isolates of the human pathogens Aspergillus fumigatus, Aspergillus lentulus and Aspergillus fumigatiaffinis.</title>
        <authorList>
            <person name="dos Santos R.A.C."/>
            <person name="Steenwyk J.L."/>
            <person name="Rivero-Menendez O."/>
            <person name="Mead M.E."/>
            <person name="Silva L.P."/>
            <person name="Bastos R.W."/>
            <person name="Alastruey-Izquierdo A."/>
            <person name="Goldman G.H."/>
            <person name="Rokas A."/>
        </authorList>
    </citation>
    <scope>NUCLEOTIDE SEQUENCE</scope>
    <source>
        <strain evidence="17">CNM-CM6805</strain>
    </source>
</reference>
<comment type="pathway">
    <text evidence="2">Purine metabolism; guanine degradation; xanthine from guanine: step 1/1.</text>
</comment>
<comment type="similarity">
    <text evidence="11">Belongs to the metallophosphoesterase superfamily. Purple acid phosphatase family.</text>
</comment>
<dbReference type="Pfam" id="PF16656">
    <property type="entry name" value="Pur_ac_phosph_N"/>
    <property type="match status" value="1"/>
</dbReference>
<comment type="similarity">
    <text evidence="3">Belongs to the metallo-dependent hydrolases superfamily. ATZ/TRZ family.</text>
</comment>
<evidence type="ECO:0000313" key="17">
    <source>
        <dbReference type="EMBL" id="KAF4227773.1"/>
    </source>
</evidence>
<dbReference type="InterPro" id="IPR011059">
    <property type="entry name" value="Metal-dep_hydrolase_composite"/>
</dbReference>
<feature type="chain" id="PRO_5034884197" description="Purple acid phosphatase" evidence="11">
    <location>
        <begin position="21"/>
        <end position="1100"/>
    </location>
</feature>
<reference evidence="17" key="2">
    <citation type="submission" date="2020-04" db="EMBL/GenBank/DDBJ databases">
        <authorList>
            <person name="Santos R.A.C."/>
            <person name="Steenwyk J.L."/>
            <person name="Rivero-Menendez O."/>
            <person name="Mead M.E."/>
            <person name="Silva L.P."/>
            <person name="Bastos R.W."/>
            <person name="Alastruey-Izquierdo A."/>
            <person name="Goldman G.H."/>
            <person name="Rokas A."/>
        </authorList>
    </citation>
    <scope>NUCLEOTIDE SEQUENCE</scope>
    <source>
        <strain evidence="17">CNM-CM6805</strain>
    </source>
</reference>
<dbReference type="Gene3D" id="2.60.40.380">
    <property type="entry name" value="Purple acid phosphatase-like, N-terminal"/>
    <property type="match status" value="1"/>
</dbReference>
<evidence type="ECO:0000259" key="14">
    <source>
        <dbReference type="Pfam" id="PF01979"/>
    </source>
</evidence>
<feature type="domain" description="Calcineurin-like phosphoesterase" evidence="13">
    <location>
        <begin position="276"/>
        <end position="503"/>
    </location>
</feature>
<evidence type="ECO:0000256" key="11">
    <source>
        <dbReference type="RuleBase" id="RU361203"/>
    </source>
</evidence>
<evidence type="ECO:0000256" key="4">
    <source>
        <dbReference type="ARBA" id="ARBA00022723"/>
    </source>
</evidence>
<protein>
    <recommendedName>
        <fullName evidence="11">Purple acid phosphatase</fullName>
        <ecNumber evidence="11">3.1.3.2</ecNumber>
    </recommendedName>
</protein>
<dbReference type="EMBL" id="JAAAPX010000168">
    <property type="protein sequence ID" value="KAF4227773.1"/>
    <property type="molecule type" value="Genomic_DNA"/>
</dbReference>
<dbReference type="FunFam" id="3.20.20.140:FF:000022">
    <property type="entry name" value="Guanine deaminase"/>
    <property type="match status" value="1"/>
</dbReference>
<feature type="domain" description="Purple acid phosphatase N-terminal" evidence="16">
    <location>
        <begin position="78"/>
        <end position="173"/>
    </location>
</feature>
<dbReference type="GO" id="GO:0003993">
    <property type="term" value="F:acid phosphatase activity"/>
    <property type="evidence" value="ECO:0007669"/>
    <property type="project" value="UniProtKB-EC"/>
</dbReference>
<feature type="compositionally biased region" description="Polar residues" evidence="12">
    <location>
        <begin position="711"/>
        <end position="720"/>
    </location>
</feature>
<evidence type="ECO:0000256" key="8">
    <source>
        <dbReference type="ARBA" id="ARBA00023180"/>
    </source>
</evidence>
<dbReference type="Pfam" id="PF01979">
    <property type="entry name" value="Amidohydro_1"/>
    <property type="match status" value="1"/>
</dbReference>
<dbReference type="AlphaFoldDB" id="A0A8H4M3D6"/>
<comment type="catalytic activity">
    <reaction evidence="9">
        <text>guanine + H2O + H(+) = xanthine + NH4(+)</text>
        <dbReference type="Rhea" id="RHEA:14665"/>
        <dbReference type="ChEBI" id="CHEBI:15377"/>
        <dbReference type="ChEBI" id="CHEBI:15378"/>
        <dbReference type="ChEBI" id="CHEBI:16235"/>
        <dbReference type="ChEBI" id="CHEBI:17712"/>
        <dbReference type="ChEBI" id="CHEBI:28938"/>
        <dbReference type="EC" id="3.5.4.3"/>
    </reaction>
</comment>
<dbReference type="InterPro" id="IPR025733">
    <property type="entry name" value="PAPs_C"/>
</dbReference>
<dbReference type="EC" id="3.1.3.2" evidence="11"/>
<keyword evidence="7" id="KW-0862">Zinc</keyword>
<proteinExistence type="inferred from homology"/>
<evidence type="ECO:0000256" key="3">
    <source>
        <dbReference type="ARBA" id="ARBA00006745"/>
    </source>
</evidence>
<keyword evidence="4" id="KW-0479">Metal-binding</keyword>
<comment type="caution">
    <text evidence="17">The sequence shown here is derived from an EMBL/GenBank/DDBJ whole genome shotgun (WGS) entry which is preliminary data.</text>
</comment>
<evidence type="ECO:0000259" key="15">
    <source>
        <dbReference type="Pfam" id="PF14008"/>
    </source>
</evidence>
<dbReference type="InterPro" id="IPR006680">
    <property type="entry name" value="Amidohydro-rel"/>
</dbReference>
<evidence type="ECO:0000256" key="10">
    <source>
        <dbReference type="ARBA" id="ARBA00056079"/>
    </source>
</evidence>
<feature type="domain" description="Purple acid phosphatase C-terminal" evidence="15">
    <location>
        <begin position="534"/>
        <end position="597"/>
    </location>
</feature>
<dbReference type="Gene3D" id="3.20.20.140">
    <property type="entry name" value="Metal-dependent hydrolases"/>
    <property type="match status" value="1"/>
</dbReference>
<evidence type="ECO:0000256" key="9">
    <source>
        <dbReference type="ARBA" id="ARBA00051148"/>
    </source>
</evidence>
<dbReference type="GO" id="GO:0008270">
    <property type="term" value="F:zinc ion binding"/>
    <property type="evidence" value="ECO:0007669"/>
    <property type="project" value="TreeGrafter"/>
</dbReference>
<evidence type="ECO:0000256" key="7">
    <source>
        <dbReference type="ARBA" id="ARBA00022833"/>
    </source>
</evidence>
<evidence type="ECO:0000313" key="18">
    <source>
        <dbReference type="Proteomes" id="UP000653565"/>
    </source>
</evidence>
<evidence type="ECO:0000259" key="13">
    <source>
        <dbReference type="Pfam" id="PF00149"/>
    </source>
</evidence>
<dbReference type="PANTHER" id="PTHR11271:SF6">
    <property type="entry name" value="GUANINE DEAMINASE"/>
    <property type="match status" value="1"/>
</dbReference>
<comment type="function">
    <text evidence="10">Catalyzes the hydrolytic deamination of guanine, producing xanthine and ammonia.</text>
</comment>
<sequence>MKTTTASALLVALAATAAQARPVVDESYPYTGPAVPVGDWVDPTVNGNGKGFPRLVEPPAVKPATANPKNNVNVISLSYLPDGMHIHYQTPFGLGVTPSVKWGKHPKHLDRVAHGYTHTYDRTPPCSEIKAVTQCSQFFHEVSLDKLESGTTYYYQIPAANGTTQSEVLSFKTAQRAGDRRPFSVAVLNDMGYTNAGGSFKQLVKAANEGTAFAWHGGDISYADDWYSGILPCEDDWPLCYNGTSTELPGGGPIPDEYKKPLPAGEIPNQGGPQGGDMSVLYESNWDLWQQWLGNVTLKMPYMVLPGNHEAACAEFDGPGNALTAYLNNGVSNGTAPKANLTYYTCPPSQRNFTAYQHRFRMPGPETGGVGNFWYSFDYGLAHFISMDGETDFANSPEWPFQSDIKGNETHPKASETHITDSGPFGAVDGSFKDTKSYAQYKWLKNDLASVDRKKTPWVFVMSHRPMYSSAYSSYQKNLRVAFEQLFLQYGVDAYLSGHIHWYERMYPLGANGTIDSASIVNNHTYRTNPGKSITHIVNGMAGNIESHSEFSKGQGLQNITALLDTTHFGISKLTVLSEKEVKWEFIRGDDGSVGDHLTLRKEKTQCVLWVSSGDGRIKGYDWQVRDDCSFQSFLSRHGWTDADVTTNDNAGPSTKVKVVESVDERNEFFFPGFIDTHIHAPQFPNTGLFGSAGLLDWLNEYTFPLEASFGSKSDPNNQETDPKGTPPEGLRVYNQVVARTLAHGTTCASYFATIHVPATNALAAICHSRGQRAFIGRVCMDNRDQCPPYYVDQSADEGLNATKSTINYIRALDPKGALINPIITPRFAPSCSIHSLTGLGKLAASYNPPLHIQTHISETTEEIDLVHQLFPEATSYADVYDKAHLLTSRTILAHGVHLTHNERTLIRERGSKISHCPASNSALGSGLAPVRVMLDEGLTVGLGTDVSGGYSPSILEAARQACLVSRLLGYSTDFQEMTGNSTSTGHEKLSVEESLYLATRGGAAVVDMADDIGGFDKGMIWDAQLIELGAVNNNTVSPSDLAGVHGFAGRIPVKSGPVGNVNLFGNETWQEQIQKWMWSGDDRNVKNVWVQGKLVHTRN</sequence>
<dbReference type="CDD" id="cd00839">
    <property type="entry name" value="MPP_PAPs"/>
    <property type="match status" value="1"/>
</dbReference>
<dbReference type="Gene3D" id="3.60.21.10">
    <property type="match status" value="1"/>
</dbReference>
<dbReference type="GO" id="GO:0008892">
    <property type="term" value="F:guanine deaminase activity"/>
    <property type="evidence" value="ECO:0007669"/>
    <property type="project" value="UniProtKB-EC"/>
</dbReference>
<dbReference type="Proteomes" id="UP000653565">
    <property type="component" value="Unassembled WGS sequence"/>
</dbReference>
<dbReference type="Gene3D" id="2.30.40.10">
    <property type="entry name" value="Urease, subunit C, domain 1"/>
    <property type="match status" value="1"/>
</dbReference>